<keyword evidence="6" id="KW-1185">Reference proteome</keyword>
<dbReference type="EMBL" id="JAEPQZ010000005">
    <property type="protein sequence ID" value="KAG2180878.1"/>
    <property type="molecule type" value="Genomic_DNA"/>
</dbReference>
<accession>A0A8H7UIB1</accession>
<evidence type="ECO:0000256" key="1">
    <source>
        <dbReference type="ARBA" id="ARBA00022664"/>
    </source>
</evidence>
<dbReference type="OrthoDB" id="10070965at2759"/>
<dbReference type="GO" id="GO:0008380">
    <property type="term" value="P:RNA splicing"/>
    <property type="evidence" value="ECO:0007669"/>
    <property type="project" value="UniProtKB-KW"/>
</dbReference>
<dbReference type="SMART" id="SM01141">
    <property type="entry name" value="DRY_EERY"/>
    <property type="match status" value="1"/>
</dbReference>
<feature type="non-terminal residue" evidence="5">
    <location>
        <position position="1"/>
    </location>
</feature>
<dbReference type="Pfam" id="PF09750">
    <property type="entry name" value="DRY_EERY"/>
    <property type="match status" value="1"/>
</dbReference>
<sequence>AKTYPDGINGAFWLQIKELMVDHKKRAEKRRAYYESKMGDPKQLLRIVGTAVKLYPDADQFYQHENVKNLYVSCLSIVVRRLQTLWQGDNETRIDRFDGRALLEYLPSRSDPIALESRQDRDIANELEFERYRDLVEVDRLEVTEQERLVEIDEEWTDILARHKALLSLLNPKYDSGNTVLSLTVNAQVDILNYIEKLSHADKEKLNEMASRYNIHNYVRLLRGAKKDRDKQLELLRRQQQTSSESEASDDDHPAKAESDNFIVFGTTASHHSDDTSQDTKKRHDVGTKHNTAVSKPTLKQPEKKLSPMEKLKLKMRAAFDGQIQKDEEAKRKKEREAEIDKLHGSDNTEALLRLTKPDLDLAVQADTEKGPGTVREDMAVDTVVKRLQKGIVHGAIRAKDDHLLDRGQEAGTDHA</sequence>
<keyword evidence="2" id="KW-0508">mRNA splicing</keyword>
<dbReference type="GO" id="GO:0006397">
    <property type="term" value="P:mRNA processing"/>
    <property type="evidence" value="ECO:0007669"/>
    <property type="project" value="UniProtKB-KW"/>
</dbReference>
<name>A0A8H7UIB1_MORIS</name>
<feature type="region of interest" description="Disordered" evidence="3">
    <location>
        <begin position="236"/>
        <end position="256"/>
    </location>
</feature>
<organism evidence="5 6">
    <name type="scientific">Mortierella isabellina</name>
    <name type="common">Filamentous fungus</name>
    <name type="synonym">Umbelopsis isabellina</name>
    <dbReference type="NCBI Taxonomy" id="91625"/>
    <lineage>
        <taxon>Eukaryota</taxon>
        <taxon>Fungi</taxon>
        <taxon>Fungi incertae sedis</taxon>
        <taxon>Mucoromycota</taxon>
        <taxon>Mucoromycotina</taxon>
        <taxon>Umbelopsidomycetes</taxon>
        <taxon>Umbelopsidales</taxon>
        <taxon>Umbelopsidaceae</taxon>
        <taxon>Umbelopsis</taxon>
    </lineage>
</organism>
<dbReference type="AlphaFoldDB" id="A0A8H7UIB1"/>
<evidence type="ECO:0000256" key="2">
    <source>
        <dbReference type="ARBA" id="ARBA00023187"/>
    </source>
</evidence>
<reference evidence="5" key="1">
    <citation type="submission" date="2020-12" db="EMBL/GenBank/DDBJ databases">
        <title>Metabolic potential, ecology and presence of endohyphal bacteria is reflected in genomic diversity of Mucoromycotina.</title>
        <authorList>
            <person name="Muszewska A."/>
            <person name="Okrasinska A."/>
            <person name="Steczkiewicz K."/>
            <person name="Drgas O."/>
            <person name="Orlowska M."/>
            <person name="Perlinska-Lenart U."/>
            <person name="Aleksandrzak-Piekarczyk T."/>
            <person name="Szatraj K."/>
            <person name="Zielenkiewicz U."/>
            <person name="Pilsyk S."/>
            <person name="Malc E."/>
            <person name="Mieczkowski P."/>
            <person name="Kruszewska J.S."/>
            <person name="Biernat P."/>
            <person name="Pawlowska J."/>
        </authorList>
    </citation>
    <scope>NUCLEOTIDE SEQUENCE</scope>
    <source>
        <strain evidence="5">WA0000067209</strain>
    </source>
</reference>
<feature type="domain" description="Suppressor of white apricot N-terminal" evidence="4">
    <location>
        <begin position="43"/>
        <end position="178"/>
    </location>
</feature>
<evidence type="ECO:0000256" key="3">
    <source>
        <dbReference type="SAM" id="MobiDB-lite"/>
    </source>
</evidence>
<comment type="caution">
    <text evidence="5">The sequence shown here is derived from an EMBL/GenBank/DDBJ whole genome shotgun (WGS) entry which is preliminary data.</text>
</comment>
<dbReference type="PANTHER" id="PTHR13161">
    <property type="entry name" value="SPLICING FACTOR SUPPRESSOR OF WHITE APRICOT"/>
    <property type="match status" value="1"/>
</dbReference>
<evidence type="ECO:0000313" key="6">
    <source>
        <dbReference type="Proteomes" id="UP000654370"/>
    </source>
</evidence>
<feature type="compositionally biased region" description="Basic and acidic residues" evidence="3">
    <location>
        <begin position="271"/>
        <end position="288"/>
    </location>
</feature>
<gene>
    <name evidence="5" type="ORF">INT43_008458</name>
</gene>
<evidence type="ECO:0000259" key="4">
    <source>
        <dbReference type="SMART" id="SM01141"/>
    </source>
</evidence>
<proteinExistence type="predicted"/>
<protein>
    <recommendedName>
        <fullName evidence="4">Suppressor of white apricot N-terminal domain-containing protein</fullName>
    </recommendedName>
</protein>
<dbReference type="InterPro" id="IPR019147">
    <property type="entry name" value="SWAP_N_domain"/>
</dbReference>
<evidence type="ECO:0000313" key="5">
    <source>
        <dbReference type="EMBL" id="KAG2180878.1"/>
    </source>
</evidence>
<dbReference type="Proteomes" id="UP000654370">
    <property type="component" value="Unassembled WGS sequence"/>
</dbReference>
<dbReference type="PANTHER" id="PTHR13161:SF4">
    <property type="entry name" value="CLK4-ASSOCIATING SERINE_ARGININE RICH PROTEIN"/>
    <property type="match status" value="1"/>
</dbReference>
<keyword evidence="1" id="KW-0507">mRNA processing</keyword>
<dbReference type="InterPro" id="IPR040397">
    <property type="entry name" value="SWAP"/>
</dbReference>
<feature type="region of interest" description="Disordered" evidence="3">
    <location>
        <begin position="268"/>
        <end position="308"/>
    </location>
</feature>